<comment type="caution">
    <text evidence="1">The sequence shown here is derived from an EMBL/GenBank/DDBJ whole genome shotgun (WGS) entry which is preliminary data.</text>
</comment>
<gene>
    <name evidence="1" type="ORF">DHETER_LOCUS11483</name>
</gene>
<evidence type="ECO:0000313" key="1">
    <source>
        <dbReference type="EMBL" id="CAG8695573.1"/>
    </source>
</evidence>
<dbReference type="EMBL" id="CAJVPU010025248">
    <property type="protein sequence ID" value="CAG8695573.1"/>
    <property type="molecule type" value="Genomic_DNA"/>
</dbReference>
<sequence>TLGVYPVKSEAREMEVTLFVLVNKDERDPNIQSVFVKSEYYSICGKVVPG</sequence>
<name>A0ACA9P8N8_9GLOM</name>
<keyword evidence="2" id="KW-1185">Reference proteome</keyword>
<feature type="non-terminal residue" evidence="1">
    <location>
        <position position="1"/>
    </location>
</feature>
<dbReference type="Proteomes" id="UP000789702">
    <property type="component" value="Unassembled WGS sequence"/>
</dbReference>
<evidence type="ECO:0000313" key="2">
    <source>
        <dbReference type="Proteomes" id="UP000789702"/>
    </source>
</evidence>
<proteinExistence type="predicted"/>
<feature type="non-terminal residue" evidence="1">
    <location>
        <position position="50"/>
    </location>
</feature>
<reference evidence="1" key="1">
    <citation type="submission" date="2021-06" db="EMBL/GenBank/DDBJ databases">
        <authorList>
            <person name="Kallberg Y."/>
            <person name="Tangrot J."/>
            <person name="Rosling A."/>
        </authorList>
    </citation>
    <scope>NUCLEOTIDE SEQUENCE</scope>
    <source>
        <strain evidence="1">IL203A</strain>
    </source>
</reference>
<protein>
    <submittedName>
        <fullName evidence="1">7239_t:CDS:1</fullName>
    </submittedName>
</protein>
<accession>A0ACA9P8N8</accession>
<organism evidence="1 2">
    <name type="scientific">Dentiscutata heterogama</name>
    <dbReference type="NCBI Taxonomy" id="1316150"/>
    <lineage>
        <taxon>Eukaryota</taxon>
        <taxon>Fungi</taxon>
        <taxon>Fungi incertae sedis</taxon>
        <taxon>Mucoromycota</taxon>
        <taxon>Glomeromycotina</taxon>
        <taxon>Glomeromycetes</taxon>
        <taxon>Diversisporales</taxon>
        <taxon>Gigasporaceae</taxon>
        <taxon>Dentiscutata</taxon>
    </lineage>
</organism>